<dbReference type="GO" id="GO:0000978">
    <property type="term" value="F:RNA polymerase II cis-regulatory region sequence-specific DNA binding"/>
    <property type="evidence" value="ECO:0007669"/>
    <property type="project" value="TreeGrafter"/>
</dbReference>
<proteinExistence type="predicted"/>
<dbReference type="PANTHER" id="PTHR23235">
    <property type="entry name" value="KRUEPPEL-LIKE TRANSCRIPTION FACTOR"/>
    <property type="match status" value="1"/>
</dbReference>
<evidence type="ECO:0000313" key="7">
    <source>
        <dbReference type="Proteomes" id="UP000037904"/>
    </source>
</evidence>
<evidence type="ECO:0000256" key="2">
    <source>
        <dbReference type="ARBA" id="ARBA00022771"/>
    </source>
</evidence>
<evidence type="ECO:0000256" key="1">
    <source>
        <dbReference type="ARBA" id="ARBA00022723"/>
    </source>
</evidence>
<accession>A0A0N0DEA0</accession>
<keyword evidence="7" id="KW-1185">Reference proteome</keyword>
<name>A0A0N0DEA0_FUSLA</name>
<feature type="domain" description="C2H2-type" evidence="5">
    <location>
        <begin position="236"/>
        <end position="265"/>
    </location>
</feature>
<evidence type="ECO:0000256" key="3">
    <source>
        <dbReference type="ARBA" id="ARBA00022833"/>
    </source>
</evidence>
<dbReference type="GO" id="GO:0008270">
    <property type="term" value="F:zinc ion binding"/>
    <property type="evidence" value="ECO:0007669"/>
    <property type="project" value="UniProtKB-KW"/>
</dbReference>
<feature type="domain" description="C2H2-type" evidence="5">
    <location>
        <begin position="268"/>
        <end position="296"/>
    </location>
</feature>
<dbReference type="PANTHER" id="PTHR23235:SF120">
    <property type="entry name" value="KRUPPEL-LIKE FACTOR 15"/>
    <property type="match status" value="1"/>
</dbReference>
<dbReference type="Gene3D" id="3.30.160.60">
    <property type="entry name" value="Classic Zinc Finger"/>
    <property type="match status" value="2"/>
</dbReference>
<evidence type="ECO:0000259" key="5">
    <source>
        <dbReference type="PROSITE" id="PS50157"/>
    </source>
</evidence>
<dbReference type="SMART" id="SM00355">
    <property type="entry name" value="ZnF_C2H2"/>
    <property type="match status" value="2"/>
</dbReference>
<protein>
    <submittedName>
        <fullName evidence="6">Transcription factor</fullName>
    </submittedName>
</protein>
<comment type="caution">
    <text evidence="6">The sequence shown here is derived from an EMBL/GenBank/DDBJ whole genome shotgun (WGS) entry which is preliminary data.</text>
</comment>
<dbReference type="InterPro" id="IPR013087">
    <property type="entry name" value="Znf_C2H2_type"/>
</dbReference>
<dbReference type="SUPFAM" id="SSF57667">
    <property type="entry name" value="beta-beta-alpha zinc fingers"/>
    <property type="match status" value="1"/>
</dbReference>
<dbReference type="PROSITE" id="PS00028">
    <property type="entry name" value="ZINC_FINGER_C2H2_1"/>
    <property type="match status" value="1"/>
</dbReference>
<keyword evidence="1" id="KW-0479">Metal-binding</keyword>
<dbReference type="GO" id="GO:0000981">
    <property type="term" value="F:DNA-binding transcription factor activity, RNA polymerase II-specific"/>
    <property type="evidence" value="ECO:0007669"/>
    <property type="project" value="TreeGrafter"/>
</dbReference>
<evidence type="ECO:0000256" key="4">
    <source>
        <dbReference type="PROSITE-ProRule" id="PRU00042"/>
    </source>
</evidence>
<dbReference type="AlphaFoldDB" id="A0A0N0DEA0"/>
<gene>
    <name evidence="6" type="ORF">FLAG1_06297</name>
</gene>
<dbReference type="PROSITE" id="PS50157">
    <property type="entry name" value="ZINC_FINGER_C2H2_2"/>
    <property type="match status" value="2"/>
</dbReference>
<keyword evidence="2 4" id="KW-0863">Zinc-finger</keyword>
<evidence type="ECO:0000313" key="6">
    <source>
        <dbReference type="EMBL" id="KPA40845.1"/>
    </source>
</evidence>
<keyword evidence="3" id="KW-0862">Zinc</keyword>
<dbReference type="InterPro" id="IPR036236">
    <property type="entry name" value="Znf_C2H2_sf"/>
</dbReference>
<reference evidence="6" key="1">
    <citation type="submission" date="2015-04" db="EMBL/GenBank/DDBJ databases">
        <title>The draft genome sequence of Fusarium langsethiae, a T-2/HT-2 mycotoxin producer.</title>
        <authorList>
            <person name="Lysoe E."/>
            <person name="Divon H.H."/>
            <person name="Terzi V."/>
            <person name="Orru L."/>
            <person name="Lamontanara A."/>
            <person name="Kolseth A.-K."/>
            <person name="Frandsen R.J."/>
            <person name="Nielsen K."/>
            <person name="Thrane U."/>
        </authorList>
    </citation>
    <scope>NUCLEOTIDE SEQUENCE [LARGE SCALE GENOMIC DNA]</scope>
    <source>
        <strain evidence="6">Fl201059</strain>
    </source>
</reference>
<organism evidence="6 7">
    <name type="scientific">Fusarium langsethiae</name>
    <dbReference type="NCBI Taxonomy" id="179993"/>
    <lineage>
        <taxon>Eukaryota</taxon>
        <taxon>Fungi</taxon>
        <taxon>Dikarya</taxon>
        <taxon>Ascomycota</taxon>
        <taxon>Pezizomycotina</taxon>
        <taxon>Sordariomycetes</taxon>
        <taxon>Hypocreomycetidae</taxon>
        <taxon>Hypocreales</taxon>
        <taxon>Nectriaceae</taxon>
        <taxon>Fusarium</taxon>
    </lineage>
</organism>
<dbReference type="EMBL" id="JXCE01000118">
    <property type="protein sequence ID" value="KPA40845.1"/>
    <property type="molecule type" value="Genomic_DNA"/>
</dbReference>
<sequence>MDNRPMSPLLIPTNHRFDSSTIGPFTPVSPRSGPKGFTQTNFSDHYGAAPCWQKTAFSSSVFILSPFGPDTEYMPFFNDISNTTLYQERPDFDFNTISETSGMRKNSVSSFAPSTASGSCEYFLDANAQTPFILSTQSFSGSESAEPMSPWSCGNDSPNPFPPRRQFFDDWKPFDSDYSPHSPLSAYFLQNSNSTCQMPVHVTPSRASISHSIPSSKIQSSKTLHIQPDVIQKTTRKCDYPGCNKAFRRVEHLRRHKQAFHGEGPHRFSCEFCGKDQFNRNDNLQAHRRLHARPKNRNRGVGFLPAAVFVIEQEDLVRKRRAPARSKRAKA</sequence>
<dbReference type="Proteomes" id="UP000037904">
    <property type="component" value="Unassembled WGS sequence"/>
</dbReference>